<gene>
    <name evidence="2" type="ORF">AARAC_000605</name>
</gene>
<dbReference type="InterPro" id="IPR036457">
    <property type="entry name" value="PPM-type-like_dom_sf"/>
</dbReference>
<dbReference type="Pfam" id="PF00481">
    <property type="entry name" value="PP2C"/>
    <property type="match status" value="1"/>
</dbReference>
<dbReference type="GO" id="GO:0004741">
    <property type="term" value="F:[pyruvate dehydrogenase (acetyl-transferring)]-phosphatase activity"/>
    <property type="evidence" value="ECO:0007669"/>
    <property type="project" value="TreeGrafter"/>
</dbReference>
<dbReference type="AlphaFoldDB" id="A0A2G7FWV2"/>
<dbReference type="EMBL" id="NEXV01000350">
    <property type="protein sequence ID" value="PIG85069.1"/>
    <property type="molecule type" value="Genomic_DNA"/>
</dbReference>
<dbReference type="SMART" id="SM00332">
    <property type="entry name" value="PP2Cc"/>
    <property type="match status" value="1"/>
</dbReference>
<dbReference type="Proteomes" id="UP000231358">
    <property type="component" value="Unassembled WGS sequence"/>
</dbReference>
<dbReference type="PANTHER" id="PTHR13832:SF792">
    <property type="entry name" value="GM14286P"/>
    <property type="match status" value="1"/>
</dbReference>
<keyword evidence="2" id="KW-0670">Pyruvate</keyword>
<dbReference type="CDD" id="cd00143">
    <property type="entry name" value="PP2Cc"/>
    <property type="match status" value="1"/>
</dbReference>
<feature type="domain" description="PPM-type phosphatase" evidence="1">
    <location>
        <begin position="317"/>
        <end position="677"/>
    </location>
</feature>
<dbReference type="InterPro" id="IPR015655">
    <property type="entry name" value="PP2C"/>
</dbReference>
<evidence type="ECO:0000313" key="2">
    <source>
        <dbReference type="EMBL" id="PIG85069.1"/>
    </source>
</evidence>
<evidence type="ECO:0000259" key="1">
    <source>
        <dbReference type="PROSITE" id="PS51746"/>
    </source>
</evidence>
<protein>
    <submittedName>
        <fullName evidence="2">Pyruvate dehydrogenase</fullName>
    </submittedName>
</protein>
<dbReference type="Gene3D" id="3.60.40.10">
    <property type="entry name" value="PPM-type phosphatase domain"/>
    <property type="match status" value="1"/>
</dbReference>
<dbReference type="SUPFAM" id="SSF81606">
    <property type="entry name" value="PP2C-like"/>
    <property type="match status" value="1"/>
</dbReference>
<reference evidence="2 3" key="1">
    <citation type="submission" date="2017-05" db="EMBL/GenBank/DDBJ databases">
        <title>Genome sequence for an aflatoxigenic pathogen of Argentinian peanut, Aspergillus arachidicola.</title>
        <authorList>
            <person name="Moore G."/>
            <person name="Beltz S.B."/>
            <person name="Mack B.M."/>
        </authorList>
    </citation>
    <scope>NUCLEOTIDE SEQUENCE [LARGE SCALE GENOMIC DNA]</scope>
    <source>
        <strain evidence="2 3">CBS 117610</strain>
    </source>
</reference>
<keyword evidence="3" id="KW-1185">Reference proteome</keyword>
<name>A0A2G7FWV2_9EURO</name>
<accession>A0A2G7FWV2</accession>
<dbReference type="Gene3D" id="3.40.30.10">
    <property type="entry name" value="Glutaredoxin"/>
    <property type="match status" value="1"/>
</dbReference>
<dbReference type="InterPro" id="IPR001932">
    <property type="entry name" value="PPM-type_phosphatase-like_dom"/>
</dbReference>
<dbReference type="PANTHER" id="PTHR13832">
    <property type="entry name" value="PROTEIN PHOSPHATASE 2C"/>
    <property type="match status" value="1"/>
</dbReference>
<organism evidence="2 3">
    <name type="scientific">Aspergillus arachidicola</name>
    <dbReference type="NCBI Taxonomy" id="656916"/>
    <lineage>
        <taxon>Eukaryota</taxon>
        <taxon>Fungi</taxon>
        <taxon>Dikarya</taxon>
        <taxon>Ascomycota</taxon>
        <taxon>Pezizomycotina</taxon>
        <taxon>Eurotiomycetes</taxon>
        <taxon>Eurotiomycetidae</taxon>
        <taxon>Eurotiales</taxon>
        <taxon>Aspergillaceae</taxon>
        <taxon>Aspergillus</taxon>
        <taxon>Aspergillus subgen. Circumdati</taxon>
    </lineage>
</organism>
<dbReference type="STRING" id="656916.A0A2G7FWV2"/>
<dbReference type="PROSITE" id="PS51746">
    <property type="entry name" value="PPM_2"/>
    <property type="match status" value="1"/>
</dbReference>
<dbReference type="GO" id="GO:0005739">
    <property type="term" value="C:mitochondrion"/>
    <property type="evidence" value="ECO:0007669"/>
    <property type="project" value="TreeGrafter"/>
</dbReference>
<comment type="caution">
    <text evidence="2">The sequence shown here is derived from an EMBL/GenBank/DDBJ whole genome shotgun (WGS) entry which is preliminary data.</text>
</comment>
<evidence type="ECO:0000313" key="3">
    <source>
        <dbReference type="Proteomes" id="UP000231358"/>
    </source>
</evidence>
<sequence>MSTSTPTLTVYDILMREPSIPYKTIWIDMPDIAKTRKSLGIPAGRKFADGSEFYTLPVLVDSATGSKIGDSFDIAVYMHETYPSAGGDLFPQGVELDFRTSNTAMLVPLSELSEVARLEKYIRYAEFNTHVDAAFTAHTVLNVMGLPFNPETAEASKAEFCRRAGVPSFEAFNVTGEARRGIMASFQKTLGDLARLFSTMLSLRVRGTRLAGRVTRTSLSRTQVRHFYSRKDTAPAINNTWRSFAIAGAVSAPGFWLLTSARDDDVPRLEAPPTGRFVAEPGPSEDEVTRIISQDAYSFPVRSVTGVNRYDGTQLASNSLCEDRFTHGIFPSPLNDGTQWMAWAVFDGHAGWQTAELLKDQLLPFVRHSLSKVKSASTGGKSIPDEVLQHAIAKAFVDLDDSIVKTALQTVQSSESLQDKLKKLAPAYAGSCALLSMYDSATGSLHVACTGDSRAVLGQQKPDGTWEAIPLSVDQTGSNRDEVARINQEHPGEEDIAKDGRILGMMVSRAFGDSRWKWSLDLQQDLKERFGGPSPLTPKYDVRTPPYLTAEPVVTTTKIDPVKPSFVILATDGMWDTLSNQQAVDLVGKWLDAQIHGHPISQPKTEYKRVDFGDLGNGVDWEFEEGRTTIQDDNAAVHLVRNSLGGNHHELIAGRLALGSPFSRHIRDDVTVQVAFFNCPHLLK</sequence>
<proteinExistence type="predicted"/>